<dbReference type="InterPro" id="IPR020845">
    <property type="entry name" value="AMP-binding_CS"/>
</dbReference>
<keyword evidence="3" id="KW-0732">Signal</keyword>
<evidence type="ECO:0000256" key="1">
    <source>
        <dbReference type="ARBA" id="ARBA00022741"/>
    </source>
</evidence>
<dbReference type="PANTHER" id="PTHR43272:SF33">
    <property type="entry name" value="AMP-BINDING DOMAIN-CONTAINING PROTEIN-RELATED"/>
    <property type="match status" value="1"/>
</dbReference>
<dbReference type="InterPro" id="IPR042099">
    <property type="entry name" value="ANL_N_sf"/>
</dbReference>
<dbReference type="InterPro" id="IPR000873">
    <property type="entry name" value="AMP-dep_synth/lig_dom"/>
</dbReference>
<evidence type="ECO:0000313" key="6">
    <source>
        <dbReference type="Proteomes" id="UP001059546"/>
    </source>
</evidence>
<feature type="chain" id="PRO_5040342608" evidence="3">
    <location>
        <begin position="34"/>
        <end position="690"/>
    </location>
</feature>
<name>A0A9Q9F935_ENCHE</name>
<sequence length="690" mass="77026">MGGIRFTAVKSFFASVVILSSLVFADYAQVTNGKGIKGFVPDAPKGSMKAGSPGSNESAIVSNLRDIMGRIRVMDDGSVQHVNFQQGVVCAPDGSKTVLEIFLTRCSTAGSDPLFGTISGGEVVYKSASETLRDVKGIASFLSKMTEPKDIVGIYSVNRYEWIVAEMASYMCGCTNVPLYSTFSPENVQLILEETEMKVCIASADKAKLLLESVLESRGKLSCVILMDRDENVKEMLENVGVRVEYFWDVVSTDVDVDGTRYPSGDDLATICYTSGTSGKPKGVMLTHKNFISGVAGIFRGSNEGEMVRLSRDDVYLSYLPLAHVMERICINISMAYGCKIVFYRGNPREIKEDYLVAKPTFIISVPRVLNLFKEKIEENVRQKNIFVRGVFRAALWYKMWGVAVKGELKNRFLDWLVFNRISREFGGRIEKILCGSAPLKKDVLVYMQAVLSCRIFQGYGQTENVGAGIVQPLDNHVYDNVGIPFPSNEVKLGEISDELRSEYVRRYPSCRVGEILLRGDNVTQGYFKRPEETRELFTSDGWLRTGDIGMFDTRTGMFSVIGRVKDGFKTSQGEYIDPEKLEVLYSDGEVVQDMCIPRRSDSDKIVAIAVCPGTQKSDKEIFQHVLSTGERLFKQKKITKLEIPWRVIVVRQGLEALCSGEFVTPTGKKRRPVIEKFFEKEINKALGIK</sequence>
<gene>
    <name evidence="5" type="ORF">GPU96_10g19580</name>
</gene>
<evidence type="ECO:0000256" key="2">
    <source>
        <dbReference type="ARBA" id="ARBA00022840"/>
    </source>
</evidence>
<evidence type="ECO:0000313" key="5">
    <source>
        <dbReference type="EMBL" id="UTX44168.1"/>
    </source>
</evidence>
<dbReference type="GO" id="GO:0004467">
    <property type="term" value="F:long-chain fatty acid-CoA ligase activity"/>
    <property type="evidence" value="ECO:0007669"/>
    <property type="project" value="TreeGrafter"/>
</dbReference>
<dbReference type="GO" id="GO:0016020">
    <property type="term" value="C:membrane"/>
    <property type="evidence" value="ECO:0007669"/>
    <property type="project" value="TreeGrafter"/>
</dbReference>
<dbReference type="GO" id="GO:0005524">
    <property type="term" value="F:ATP binding"/>
    <property type="evidence" value="ECO:0007669"/>
    <property type="project" value="UniProtKB-KW"/>
</dbReference>
<protein>
    <submittedName>
        <fullName evidence="5">4-coumarate-coA ligase 2</fullName>
    </submittedName>
</protein>
<evidence type="ECO:0000259" key="4">
    <source>
        <dbReference type="Pfam" id="PF00501"/>
    </source>
</evidence>
<proteinExistence type="predicted"/>
<keyword evidence="2" id="KW-0067">ATP-binding</keyword>
<dbReference type="Pfam" id="PF00501">
    <property type="entry name" value="AMP-binding"/>
    <property type="match status" value="1"/>
</dbReference>
<dbReference type="AlphaFoldDB" id="A0A9Q9F935"/>
<dbReference type="SUPFAM" id="SSF56801">
    <property type="entry name" value="Acetyl-CoA synthetase-like"/>
    <property type="match status" value="1"/>
</dbReference>
<feature type="domain" description="AMP-dependent synthetase/ligase" evidence="4">
    <location>
        <begin position="127"/>
        <end position="528"/>
    </location>
</feature>
<dbReference type="Proteomes" id="UP001059546">
    <property type="component" value="Chromosome X"/>
</dbReference>
<dbReference type="Gene3D" id="3.40.50.12780">
    <property type="entry name" value="N-terminal domain of ligase-like"/>
    <property type="match status" value="1"/>
</dbReference>
<keyword evidence="5" id="KW-0436">Ligase</keyword>
<keyword evidence="1" id="KW-0547">Nucleotide-binding</keyword>
<dbReference type="EMBL" id="CP075156">
    <property type="protein sequence ID" value="UTX44168.1"/>
    <property type="molecule type" value="Genomic_DNA"/>
</dbReference>
<organism evidence="5 6">
    <name type="scientific">Encephalitozoon hellem</name>
    <name type="common">Microsporidian parasite</name>
    <dbReference type="NCBI Taxonomy" id="27973"/>
    <lineage>
        <taxon>Eukaryota</taxon>
        <taxon>Fungi</taxon>
        <taxon>Fungi incertae sedis</taxon>
        <taxon>Microsporidia</taxon>
        <taxon>Unikaryonidae</taxon>
        <taxon>Encephalitozoon</taxon>
    </lineage>
</organism>
<dbReference type="GO" id="GO:0005783">
    <property type="term" value="C:endoplasmic reticulum"/>
    <property type="evidence" value="ECO:0007669"/>
    <property type="project" value="TreeGrafter"/>
</dbReference>
<dbReference type="PROSITE" id="PS00455">
    <property type="entry name" value="AMP_BINDING"/>
    <property type="match status" value="1"/>
</dbReference>
<evidence type="ECO:0000256" key="3">
    <source>
        <dbReference type="SAM" id="SignalP"/>
    </source>
</evidence>
<dbReference type="PANTHER" id="PTHR43272">
    <property type="entry name" value="LONG-CHAIN-FATTY-ACID--COA LIGASE"/>
    <property type="match status" value="1"/>
</dbReference>
<accession>A0A9Q9F935</accession>
<feature type="signal peptide" evidence="3">
    <location>
        <begin position="1"/>
        <end position="33"/>
    </location>
</feature>
<reference evidence="5" key="1">
    <citation type="submission" date="2021-05" db="EMBL/GenBank/DDBJ databases">
        <title>Encephalitozoon hellem ATCC 50604 Complete Genome.</title>
        <authorList>
            <person name="Mascarenhas dos Santos A.C."/>
            <person name="Julian A.T."/>
            <person name="Pombert J.-F."/>
        </authorList>
    </citation>
    <scope>NUCLEOTIDE SEQUENCE</scope>
    <source>
        <strain evidence="5">ATCC 50604</strain>
    </source>
</reference>